<evidence type="ECO:0000256" key="2">
    <source>
        <dbReference type="SAM" id="SignalP"/>
    </source>
</evidence>
<sequence length="456" mass="49192">MCRIFNYKVTTRRQFKMKYVKSMIAVTATLTLAITGCSSGSGGGQPASAPAGNTAAPTGGSGTAPKMVRFSHSVTGAKGDIVNALVDEYNKSQSNYVVNATFVPQNERLQKITAEIAGGNPPELYTAGPPDLMALISFKAVASIDDLAKNAKTKITKEMFQPGLRGLIAKDGVLRAVPVETSATGLYYNADAFQAAGIAKAPATWDELVDSAKKLTDPAKGKWGIVLPTTMEQYTGQIWLSFLTQAGGRLLSEDEKKAAFNSPEGEKALQFWVDLINKYKVAPLQQLDANQITQMYGTGTVGMMVSHPTWIEQSKTFPFKTATAKQPGDKQPGSTLGGWYITVLEQGKNKEGAYDFLAWLTKPEHNVKWITGMGSLPAQQAIIDTKEYQDYVKSTPLVTPFNEALKSDVWTPPATGQYSAIVVTLSKAINEALYQKSTPKEALNKAAVEVDKLLAK</sequence>
<organism evidence="3 4">
    <name type="scientific">Paenibacillus thalictri</name>
    <dbReference type="NCBI Taxonomy" id="2527873"/>
    <lineage>
        <taxon>Bacteria</taxon>
        <taxon>Bacillati</taxon>
        <taxon>Bacillota</taxon>
        <taxon>Bacilli</taxon>
        <taxon>Bacillales</taxon>
        <taxon>Paenibacillaceae</taxon>
        <taxon>Paenibacillus</taxon>
    </lineage>
</organism>
<feature type="region of interest" description="Disordered" evidence="1">
    <location>
        <begin position="43"/>
        <end position="63"/>
    </location>
</feature>
<proteinExistence type="predicted"/>
<feature type="compositionally biased region" description="Low complexity" evidence="1">
    <location>
        <begin position="46"/>
        <end position="58"/>
    </location>
</feature>
<gene>
    <name evidence="3" type="ORF">EYB31_37960</name>
</gene>
<evidence type="ECO:0000313" key="4">
    <source>
        <dbReference type="Proteomes" id="UP000293142"/>
    </source>
</evidence>
<dbReference type="Gene3D" id="3.40.190.10">
    <property type="entry name" value="Periplasmic binding protein-like II"/>
    <property type="match status" value="2"/>
</dbReference>
<dbReference type="InterPro" id="IPR006059">
    <property type="entry name" value="SBP"/>
</dbReference>
<dbReference type="CDD" id="cd14748">
    <property type="entry name" value="PBP2_UgpB"/>
    <property type="match status" value="1"/>
</dbReference>
<evidence type="ECO:0000313" key="3">
    <source>
        <dbReference type="EMBL" id="TBL68487.1"/>
    </source>
</evidence>
<dbReference type="InterPro" id="IPR050490">
    <property type="entry name" value="Bact_solute-bd_prot1"/>
</dbReference>
<feature type="signal peptide" evidence="2">
    <location>
        <begin position="1"/>
        <end position="33"/>
    </location>
</feature>
<feature type="chain" id="PRO_5039452888" evidence="2">
    <location>
        <begin position="34"/>
        <end position="456"/>
    </location>
</feature>
<dbReference type="Proteomes" id="UP000293142">
    <property type="component" value="Unassembled WGS sequence"/>
</dbReference>
<dbReference type="PANTHER" id="PTHR43649:SF30">
    <property type="entry name" value="ABC TRANSPORTER SUBSTRATE-BINDING PROTEIN"/>
    <property type="match status" value="1"/>
</dbReference>
<reference evidence="3 4" key="1">
    <citation type="submission" date="2019-02" db="EMBL/GenBank/DDBJ databases">
        <title>Paenibacillus sp. nov., isolated from surface-sterilized tissue of Thalictrum simplex L.</title>
        <authorList>
            <person name="Tuo L."/>
        </authorList>
    </citation>
    <scope>NUCLEOTIDE SEQUENCE [LARGE SCALE GENOMIC DNA]</scope>
    <source>
        <strain evidence="3 4">N2SHLJ1</strain>
    </source>
</reference>
<name>A0A4Q9DGQ1_9BACL</name>
<dbReference type="OrthoDB" id="9782846at2"/>
<comment type="caution">
    <text evidence="3">The sequence shown here is derived from an EMBL/GenBank/DDBJ whole genome shotgun (WGS) entry which is preliminary data.</text>
</comment>
<accession>A0A4Q9DGQ1</accession>
<dbReference type="SUPFAM" id="SSF53850">
    <property type="entry name" value="Periplasmic binding protein-like II"/>
    <property type="match status" value="1"/>
</dbReference>
<dbReference type="PANTHER" id="PTHR43649">
    <property type="entry name" value="ARABINOSE-BINDING PROTEIN-RELATED"/>
    <property type="match status" value="1"/>
</dbReference>
<protein>
    <submittedName>
        <fullName evidence="3">ABC transporter substrate-binding protein</fullName>
    </submittedName>
</protein>
<dbReference type="Pfam" id="PF13416">
    <property type="entry name" value="SBP_bac_8"/>
    <property type="match status" value="1"/>
</dbReference>
<dbReference type="EMBL" id="SIRE01000045">
    <property type="protein sequence ID" value="TBL68487.1"/>
    <property type="molecule type" value="Genomic_DNA"/>
</dbReference>
<evidence type="ECO:0000256" key="1">
    <source>
        <dbReference type="SAM" id="MobiDB-lite"/>
    </source>
</evidence>
<keyword evidence="2" id="KW-0732">Signal</keyword>
<dbReference type="AlphaFoldDB" id="A0A4Q9DGQ1"/>
<keyword evidence="4" id="KW-1185">Reference proteome</keyword>